<keyword evidence="2" id="KW-1185">Reference proteome</keyword>
<dbReference type="AlphaFoldDB" id="W9VBA4"/>
<dbReference type="EMBL" id="AONC01000045">
    <property type="protein sequence ID" value="EXJ14241.1"/>
    <property type="molecule type" value="Genomic_DNA"/>
</dbReference>
<reference evidence="1 2" key="1">
    <citation type="submission" date="2012-11" db="EMBL/GenBank/DDBJ databases">
        <title>Genome assembly of Thiorhodococcus sp. AK35.</title>
        <authorList>
            <person name="Nupur N."/>
            <person name="Khatri I."/>
            <person name="Subramanian S."/>
            <person name="Pinnaka A."/>
        </authorList>
    </citation>
    <scope>NUCLEOTIDE SEQUENCE [LARGE SCALE GENOMIC DNA]</scope>
    <source>
        <strain evidence="1 2">AK35</strain>
    </source>
</reference>
<protein>
    <submittedName>
        <fullName evidence="1">Uncharacterized protein</fullName>
    </submittedName>
</protein>
<accession>W9VBA4</accession>
<sequence>MYNRRDMYNEQLQTVPVSQDSPRDRERARRMRGVLTQMSLRDENRLYAKTRGISQNNRASGFRPGYLNSKTGEHVLSRFSDGTPAPVHVLDGLPQSWIGTRDSDGRVVAACAEIVSGFVRDGAFFTREEAIRASAH</sequence>
<name>W9VBA4_9GAMM</name>
<dbReference type="eggNOG" id="ENOG5032SZG">
    <property type="taxonomic scope" value="Bacteria"/>
</dbReference>
<evidence type="ECO:0000313" key="1">
    <source>
        <dbReference type="EMBL" id="EXJ14241.1"/>
    </source>
</evidence>
<dbReference type="Proteomes" id="UP000019460">
    <property type="component" value="Unassembled WGS sequence"/>
</dbReference>
<comment type="caution">
    <text evidence="1">The sequence shown here is derived from an EMBL/GenBank/DDBJ whole genome shotgun (WGS) entry which is preliminary data.</text>
</comment>
<proteinExistence type="predicted"/>
<dbReference type="RefSeq" id="WP_332307769.1">
    <property type="nucleotide sequence ID" value="NZ_AONC01000045.1"/>
</dbReference>
<dbReference type="STRING" id="1249627.D779_2912"/>
<gene>
    <name evidence="1" type="ORF">D779_2912</name>
</gene>
<evidence type="ECO:0000313" key="2">
    <source>
        <dbReference type="Proteomes" id="UP000019460"/>
    </source>
</evidence>
<organism evidence="1 2">
    <name type="scientific">Imhoffiella purpurea</name>
    <dbReference type="NCBI Taxonomy" id="1249627"/>
    <lineage>
        <taxon>Bacteria</taxon>
        <taxon>Pseudomonadati</taxon>
        <taxon>Pseudomonadota</taxon>
        <taxon>Gammaproteobacteria</taxon>
        <taxon>Chromatiales</taxon>
        <taxon>Chromatiaceae</taxon>
        <taxon>Imhoffiella</taxon>
    </lineage>
</organism>